<accession>A0A3Q2YKZ8</accession>
<evidence type="ECO:0000313" key="3">
    <source>
        <dbReference type="Proteomes" id="UP000264820"/>
    </source>
</evidence>
<feature type="chain" id="PRO_5018719406" description="Interleukin" evidence="1">
    <location>
        <begin position="20"/>
        <end position="132"/>
    </location>
</feature>
<keyword evidence="3" id="KW-1185">Reference proteome</keyword>
<dbReference type="InterPro" id="IPR009079">
    <property type="entry name" value="4_helix_cytokine-like_core"/>
</dbReference>
<reference evidence="2" key="2">
    <citation type="submission" date="2025-09" db="UniProtKB">
        <authorList>
            <consortium name="Ensembl"/>
        </authorList>
    </citation>
    <scope>IDENTIFICATION</scope>
</reference>
<dbReference type="AlphaFoldDB" id="A0A3Q2YKZ8"/>
<evidence type="ECO:0000256" key="1">
    <source>
        <dbReference type="SAM" id="SignalP"/>
    </source>
</evidence>
<evidence type="ECO:0000313" key="2">
    <source>
        <dbReference type="Ensembl" id="ENSHCOP00000018981.1"/>
    </source>
</evidence>
<keyword evidence="1" id="KW-0732">Signal</keyword>
<protein>
    <recommendedName>
        <fullName evidence="4">Interleukin</fullName>
    </recommendedName>
</protein>
<feature type="signal peptide" evidence="1">
    <location>
        <begin position="1"/>
        <end position="19"/>
    </location>
</feature>
<dbReference type="Ensembl" id="ENSHCOT00000009881.1">
    <property type="protein sequence ID" value="ENSHCOP00000018981.1"/>
    <property type="gene ID" value="ENSHCOG00000003992.1"/>
</dbReference>
<dbReference type="GeneTree" id="ENSGT00940000175879"/>
<name>A0A3Q2YKZ8_HIPCM</name>
<dbReference type="Gene3D" id="1.20.1250.70">
    <property type="entry name" value="Interleukin-15/Interleukin-21"/>
    <property type="match status" value="1"/>
</dbReference>
<reference evidence="2" key="1">
    <citation type="submission" date="2025-08" db="UniProtKB">
        <authorList>
            <consortium name="Ensembl"/>
        </authorList>
    </citation>
    <scope>IDENTIFICATION</scope>
</reference>
<proteinExistence type="predicted"/>
<evidence type="ECO:0008006" key="4">
    <source>
        <dbReference type="Google" id="ProtNLM"/>
    </source>
</evidence>
<dbReference type="SUPFAM" id="SSF47266">
    <property type="entry name" value="4-helical cytokines"/>
    <property type="match status" value="1"/>
</dbReference>
<dbReference type="Proteomes" id="UP000264820">
    <property type="component" value="Unplaced"/>
</dbReference>
<organism evidence="2 3">
    <name type="scientific">Hippocampus comes</name>
    <name type="common">Tiger tail seahorse</name>
    <dbReference type="NCBI Taxonomy" id="109280"/>
    <lineage>
        <taxon>Eukaryota</taxon>
        <taxon>Metazoa</taxon>
        <taxon>Chordata</taxon>
        <taxon>Craniata</taxon>
        <taxon>Vertebrata</taxon>
        <taxon>Euteleostomi</taxon>
        <taxon>Actinopterygii</taxon>
        <taxon>Neopterygii</taxon>
        <taxon>Teleostei</taxon>
        <taxon>Neoteleostei</taxon>
        <taxon>Acanthomorphata</taxon>
        <taxon>Syngnathiaria</taxon>
        <taxon>Syngnathiformes</taxon>
        <taxon>Syngnathoidei</taxon>
        <taxon>Syngnathidae</taxon>
        <taxon>Hippocampus</taxon>
    </lineage>
</organism>
<sequence>MKLVVVCLLAVCCASFASATGVTLERRKLLEVVKQLGDVKDSLEVSEPDCCCLSALRCFRASLHVQFNVTERKQDKLYRSLKHPITSTCETCDSQPKATAPEFVKRLESLIQRVSDCLSSKITLYPGGWGGE</sequence>